<sequence>MAEMFHGPVKRHQHAPKHQVEEDRQRKKGESPVSVPGQQRSNNKKEKKKNNSEEDDLTYGTRDCDIGKSSSMKLYLLLLCENSTRQHLVTTAMVDRIKAGILDMDYLFCLGCHVEVCAIRCNRECKVSCVICDSTGDYLLVCENILTIYPRAEMFPSPRFTRPATESTSDQERATCTLFTSSYSTTTWEPSTIGYALIIYCDLNWISIGSTNDGTEFIRTQRRRIRSPKNANQMKDEDWAVSFIYSSPLTSCLPASKKFDPTRHQPAGRKVDRSQFSEGDGTDHI</sequence>
<evidence type="ECO:0000313" key="2">
    <source>
        <dbReference type="EMBL" id="EFX64979.1"/>
    </source>
</evidence>
<feature type="region of interest" description="Disordered" evidence="1">
    <location>
        <begin position="256"/>
        <end position="285"/>
    </location>
</feature>
<keyword evidence="3" id="KW-1185">Reference proteome</keyword>
<accession>E9HTF2</accession>
<dbReference type="Proteomes" id="UP000000305">
    <property type="component" value="Unassembled WGS sequence"/>
</dbReference>
<dbReference type="InParanoid" id="E9HTF2"/>
<dbReference type="HOGENOM" id="CLU_977475_0_0_1"/>
<name>E9HTF2_DAPPU</name>
<dbReference type="KEGG" id="dpx:DAPPUDRAFT_265431"/>
<dbReference type="EMBL" id="GL732772">
    <property type="protein sequence ID" value="EFX64979.1"/>
    <property type="molecule type" value="Genomic_DNA"/>
</dbReference>
<reference evidence="2 3" key="1">
    <citation type="journal article" date="2011" name="Science">
        <title>The ecoresponsive genome of Daphnia pulex.</title>
        <authorList>
            <person name="Colbourne J.K."/>
            <person name="Pfrender M.E."/>
            <person name="Gilbert D."/>
            <person name="Thomas W.K."/>
            <person name="Tucker A."/>
            <person name="Oakley T.H."/>
            <person name="Tokishita S."/>
            <person name="Aerts A."/>
            <person name="Arnold G.J."/>
            <person name="Basu M.K."/>
            <person name="Bauer D.J."/>
            <person name="Caceres C.E."/>
            <person name="Carmel L."/>
            <person name="Casola C."/>
            <person name="Choi J.H."/>
            <person name="Detter J.C."/>
            <person name="Dong Q."/>
            <person name="Dusheyko S."/>
            <person name="Eads B.D."/>
            <person name="Frohlich T."/>
            <person name="Geiler-Samerotte K.A."/>
            <person name="Gerlach D."/>
            <person name="Hatcher P."/>
            <person name="Jogdeo S."/>
            <person name="Krijgsveld J."/>
            <person name="Kriventseva E.V."/>
            <person name="Kultz D."/>
            <person name="Laforsch C."/>
            <person name="Lindquist E."/>
            <person name="Lopez J."/>
            <person name="Manak J.R."/>
            <person name="Muller J."/>
            <person name="Pangilinan J."/>
            <person name="Patwardhan R.P."/>
            <person name="Pitluck S."/>
            <person name="Pritham E.J."/>
            <person name="Rechtsteiner A."/>
            <person name="Rho M."/>
            <person name="Rogozin I.B."/>
            <person name="Sakarya O."/>
            <person name="Salamov A."/>
            <person name="Schaack S."/>
            <person name="Shapiro H."/>
            <person name="Shiga Y."/>
            <person name="Skalitzky C."/>
            <person name="Smith Z."/>
            <person name="Souvorov A."/>
            <person name="Sung W."/>
            <person name="Tang Z."/>
            <person name="Tsuchiya D."/>
            <person name="Tu H."/>
            <person name="Vos H."/>
            <person name="Wang M."/>
            <person name="Wolf Y.I."/>
            <person name="Yamagata H."/>
            <person name="Yamada T."/>
            <person name="Ye Y."/>
            <person name="Shaw J.R."/>
            <person name="Andrews J."/>
            <person name="Crease T.J."/>
            <person name="Tang H."/>
            <person name="Lucas S.M."/>
            <person name="Robertson H.M."/>
            <person name="Bork P."/>
            <person name="Koonin E.V."/>
            <person name="Zdobnov E.M."/>
            <person name="Grigoriev I.V."/>
            <person name="Lynch M."/>
            <person name="Boore J.L."/>
        </authorList>
    </citation>
    <scope>NUCLEOTIDE SEQUENCE [LARGE SCALE GENOMIC DNA]</scope>
</reference>
<feature type="region of interest" description="Disordered" evidence="1">
    <location>
        <begin position="1"/>
        <end position="55"/>
    </location>
</feature>
<evidence type="ECO:0000256" key="1">
    <source>
        <dbReference type="SAM" id="MobiDB-lite"/>
    </source>
</evidence>
<organism evidence="2 3">
    <name type="scientific">Daphnia pulex</name>
    <name type="common">Water flea</name>
    <dbReference type="NCBI Taxonomy" id="6669"/>
    <lineage>
        <taxon>Eukaryota</taxon>
        <taxon>Metazoa</taxon>
        <taxon>Ecdysozoa</taxon>
        <taxon>Arthropoda</taxon>
        <taxon>Crustacea</taxon>
        <taxon>Branchiopoda</taxon>
        <taxon>Diplostraca</taxon>
        <taxon>Cladocera</taxon>
        <taxon>Anomopoda</taxon>
        <taxon>Daphniidae</taxon>
        <taxon>Daphnia</taxon>
    </lineage>
</organism>
<dbReference type="PhylomeDB" id="E9HTF2"/>
<evidence type="ECO:0000313" key="3">
    <source>
        <dbReference type="Proteomes" id="UP000000305"/>
    </source>
</evidence>
<feature type="compositionally biased region" description="Basic and acidic residues" evidence="1">
    <location>
        <begin position="257"/>
        <end position="285"/>
    </location>
</feature>
<feature type="compositionally biased region" description="Basic residues" evidence="1">
    <location>
        <begin position="8"/>
        <end position="17"/>
    </location>
</feature>
<gene>
    <name evidence="2" type="ORF">DAPPUDRAFT_265431</name>
</gene>
<feature type="compositionally biased region" description="Basic and acidic residues" evidence="1">
    <location>
        <begin position="18"/>
        <end position="30"/>
    </location>
</feature>
<proteinExistence type="predicted"/>
<protein>
    <submittedName>
        <fullName evidence="2">Uncharacterized protein</fullName>
    </submittedName>
</protein>
<dbReference type="AlphaFoldDB" id="E9HTF2"/>